<dbReference type="GO" id="GO:0008757">
    <property type="term" value="F:S-adenosylmethionine-dependent methyltransferase activity"/>
    <property type="evidence" value="ECO:0007669"/>
    <property type="project" value="InterPro"/>
</dbReference>
<dbReference type="EMBL" id="CP003219">
    <property type="protein sequence ID" value="AEW95947.1"/>
    <property type="molecule type" value="Genomic_DNA"/>
</dbReference>
<organism evidence="3 4">
    <name type="scientific">Streptantibioticus cattleyicolor (strain ATCC 35852 / DSM 46488 / JCM 4925 / NBRC 14057 / NRRL 8057)</name>
    <name type="common">Streptomyces cattleya</name>
    <dbReference type="NCBI Taxonomy" id="1003195"/>
    <lineage>
        <taxon>Bacteria</taxon>
        <taxon>Bacillati</taxon>
        <taxon>Actinomycetota</taxon>
        <taxon>Actinomycetes</taxon>
        <taxon>Kitasatosporales</taxon>
        <taxon>Streptomycetaceae</taxon>
        <taxon>Streptantibioticus</taxon>
    </lineage>
</organism>
<dbReference type="InterPro" id="IPR013216">
    <property type="entry name" value="Methyltransf_11"/>
</dbReference>
<dbReference type="GO" id="GO:0032259">
    <property type="term" value="P:methylation"/>
    <property type="evidence" value="ECO:0007669"/>
    <property type="project" value="UniProtKB-KW"/>
</dbReference>
<evidence type="ECO:0000256" key="1">
    <source>
        <dbReference type="ARBA" id="ARBA00022679"/>
    </source>
</evidence>
<dbReference type="PANTHER" id="PTHR44068">
    <property type="entry name" value="ZGC:194242"/>
    <property type="match status" value="1"/>
</dbReference>
<dbReference type="KEGG" id="sct:SCAT_3585"/>
<name>F8JYE7_STREN</name>
<evidence type="ECO:0000313" key="4">
    <source>
        <dbReference type="Proteomes" id="UP000007842"/>
    </source>
</evidence>
<dbReference type="OrthoDB" id="9805171at2"/>
<dbReference type="Proteomes" id="UP000007842">
    <property type="component" value="Chromosome"/>
</dbReference>
<gene>
    <name evidence="3" type="ordered locus">SCATT_35760</name>
</gene>
<dbReference type="AlphaFoldDB" id="F8JYE7"/>
<dbReference type="SUPFAM" id="SSF53335">
    <property type="entry name" value="S-adenosyl-L-methionine-dependent methyltransferases"/>
    <property type="match status" value="1"/>
</dbReference>
<keyword evidence="3" id="KW-0489">Methyltransferase</keyword>
<accession>F8JYE7</accession>
<keyword evidence="4" id="KW-1185">Reference proteome</keyword>
<evidence type="ECO:0000313" key="3">
    <source>
        <dbReference type="EMBL" id="AEW95947.1"/>
    </source>
</evidence>
<protein>
    <submittedName>
        <fullName evidence="3">Methyltransferase type 11</fullName>
    </submittedName>
</protein>
<dbReference type="HOGENOM" id="CLU_891137_0_0_11"/>
<evidence type="ECO:0000259" key="2">
    <source>
        <dbReference type="Pfam" id="PF08241"/>
    </source>
</evidence>
<dbReference type="eggNOG" id="COG2226">
    <property type="taxonomic scope" value="Bacteria"/>
</dbReference>
<dbReference type="InterPro" id="IPR050447">
    <property type="entry name" value="Erg6_SMT_methyltransf"/>
</dbReference>
<dbReference type="InterPro" id="IPR029063">
    <property type="entry name" value="SAM-dependent_MTases_sf"/>
</dbReference>
<dbReference type="CDD" id="cd02440">
    <property type="entry name" value="AdoMet_MTases"/>
    <property type="match status" value="1"/>
</dbReference>
<reference evidence="4" key="1">
    <citation type="submission" date="2011-12" db="EMBL/GenBank/DDBJ databases">
        <title>Complete genome sequence of Streptomyces cattleya strain DSM 46488.</title>
        <authorList>
            <person name="Ou H.-Y."/>
            <person name="Li P."/>
            <person name="Zhao C."/>
            <person name="O'Hagan D."/>
            <person name="Deng Z."/>
        </authorList>
    </citation>
    <scope>NUCLEOTIDE SEQUENCE [LARGE SCALE GENOMIC DNA]</scope>
    <source>
        <strain evidence="4">ATCC 35852 / DSM 46488 / JCM 4925 / NBRC 14057 / NRRL 8057</strain>
    </source>
</reference>
<dbReference type="STRING" id="1003195.SCATT_35760"/>
<accession>G8WX42</accession>
<dbReference type="PATRIC" id="fig|1003195.11.peg.5049"/>
<dbReference type="KEGG" id="scy:SCATT_35760"/>
<dbReference type="Gene3D" id="3.40.50.150">
    <property type="entry name" value="Vaccinia Virus protein VP39"/>
    <property type="match status" value="1"/>
</dbReference>
<dbReference type="PANTHER" id="PTHR44068:SF11">
    <property type="entry name" value="GERANYL DIPHOSPHATE 2-C-METHYLTRANSFERASE"/>
    <property type="match status" value="1"/>
</dbReference>
<sequence>MSTSKVFTEFTEGLRAINSSPDGNGPGKALGERFKNATSSVYDMAAAGSAKGDIWNWGMHDDAVLAEIREVIPGFARYDTDGFSEQLYFLALREVPLGLDEYAGKSVLEVGCGLGEGLNFLSRLVPGAELTGLDLSTAAIDRAKARLSRSGGLTFVHGDAENLPFEDDSLDVVVNIESSHTYPDFERFLAEVARVLKPGGWLTHIDTFTTGRYELLTRLKKESGPLEWVHERDISAEVRTAIRRRMTPGSHFRRAFDAKRMPLPARVLGEEARKAIFGAKFAGFPESRRTRLLKKAGLVPALTALPDSYRHHVARKVQGLAP</sequence>
<feature type="domain" description="Methyltransferase type 11" evidence="2">
    <location>
        <begin position="108"/>
        <end position="202"/>
    </location>
</feature>
<dbReference type="Pfam" id="PF08241">
    <property type="entry name" value="Methyltransf_11"/>
    <property type="match status" value="1"/>
</dbReference>
<keyword evidence="1 3" id="KW-0808">Transferase</keyword>
<proteinExistence type="predicted"/>
<dbReference type="RefSeq" id="WP_014144306.1">
    <property type="nucleotide sequence ID" value="NC_016111.1"/>
</dbReference>